<sequence>MGPSSSSAPPRREATAPARPAARAPSTPCRNRRRLRERPPSRGRVAAATGSRGTSRPPQLPVLTPWLAGQWVNLVTPIPRRLAVPIIESLQFDCVVHDHEVDAVIPPPIAGLTSYRRAVRLALTREREGRIETGWRDGGVPGAPSDPLPSDPDWADGSRYAQRAVFFPRGLAGRAYRWAILPFHGVIFAGMANRITAEAVEAARSR</sequence>
<keyword evidence="3" id="KW-1185">Reference proteome</keyword>
<protein>
    <submittedName>
        <fullName evidence="2">DUF2867 domain-containing protein</fullName>
    </submittedName>
</protein>
<dbReference type="Proteomes" id="UP000438182">
    <property type="component" value="Unassembled WGS sequence"/>
</dbReference>
<evidence type="ECO:0000313" key="3">
    <source>
        <dbReference type="Proteomes" id="UP000438182"/>
    </source>
</evidence>
<evidence type="ECO:0000313" key="2">
    <source>
        <dbReference type="EMBL" id="MWB97809.1"/>
    </source>
</evidence>
<organism evidence="2 3">
    <name type="scientific">Agromyces seonyuensis</name>
    <dbReference type="NCBI Taxonomy" id="2662446"/>
    <lineage>
        <taxon>Bacteria</taxon>
        <taxon>Bacillati</taxon>
        <taxon>Actinomycetota</taxon>
        <taxon>Actinomycetes</taxon>
        <taxon>Micrococcales</taxon>
        <taxon>Microbacteriaceae</taxon>
        <taxon>Agromyces</taxon>
    </lineage>
</organism>
<feature type="compositionally biased region" description="Low complexity" evidence="1">
    <location>
        <begin position="1"/>
        <end position="29"/>
    </location>
</feature>
<accession>A0A6I4P1B4</accession>
<comment type="caution">
    <text evidence="2">The sequence shown here is derived from an EMBL/GenBank/DDBJ whole genome shotgun (WGS) entry which is preliminary data.</text>
</comment>
<reference evidence="2 3" key="1">
    <citation type="submission" date="2019-12" db="EMBL/GenBank/DDBJ databases">
        <authorList>
            <person name="Kim Y.S."/>
        </authorList>
    </citation>
    <scope>NUCLEOTIDE SEQUENCE [LARGE SCALE GENOMIC DNA]</scope>
    <source>
        <strain evidence="2 3">MMS17-SY077</strain>
    </source>
</reference>
<dbReference type="Pfam" id="PF11066">
    <property type="entry name" value="DUF2867"/>
    <property type="match status" value="1"/>
</dbReference>
<gene>
    <name evidence="2" type="ORF">GB864_04485</name>
</gene>
<feature type="region of interest" description="Disordered" evidence="1">
    <location>
        <begin position="1"/>
        <end position="59"/>
    </location>
</feature>
<dbReference type="AlphaFoldDB" id="A0A6I4P1B4"/>
<proteinExistence type="predicted"/>
<name>A0A6I4P1B4_9MICO</name>
<dbReference type="InterPro" id="IPR021295">
    <property type="entry name" value="DUF2867"/>
</dbReference>
<dbReference type="EMBL" id="WSTA01000013">
    <property type="protein sequence ID" value="MWB97809.1"/>
    <property type="molecule type" value="Genomic_DNA"/>
</dbReference>
<evidence type="ECO:0000256" key="1">
    <source>
        <dbReference type="SAM" id="MobiDB-lite"/>
    </source>
</evidence>